<comment type="caution">
    <text evidence="3">The sequence shown here is derived from an EMBL/GenBank/DDBJ whole genome shotgun (WGS) entry which is preliminary data.</text>
</comment>
<evidence type="ECO:0000256" key="1">
    <source>
        <dbReference type="SAM" id="SignalP"/>
    </source>
</evidence>
<dbReference type="Pfam" id="PF25155">
    <property type="entry name" value="NTF2_YvbJ"/>
    <property type="match status" value="1"/>
</dbReference>
<gene>
    <name evidence="3" type="ORF">AWT83_07610</name>
</gene>
<feature type="domain" description="YvbJ-like NTF2-like" evidence="2">
    <location>
        <begin position="123"/>
        <end position="233"/>
    </location>
</feature>
<evidence type="ECO:0000313" key="4">
    <source>
        <dbReference type="Proteomes" id="UP000070452"/>
    </source>
</evidence>
<organism evidence="3 4">
    <name type="scientific">Enterococcus faecium</name>
    <name type="common">Streptococcus faecium</name>
    <dbReference type="NCBI Taxonomy" id="1352"/>
    <lineage>
        <taxon>Bacteria</taxon>
        <taxon>Bacillati</taxon>
        <taxon>Bacillota</taxon>
        <taxon>Bacilli</taxon>
        <taxon>Lactobacillales</taxon>
        <taxon>Enterococcaceae</taxon>
        <taxon>Enterococcus</taxon>
    </lineage>
</organism>
<proteinExistence type="predicted"/>
<accession>A0A132P7Q2</accession>
<evidence type="ECO:0000259" key="2">
    <source>
        <dbReference type="Pfam" id="PF25155"/>
    </source>
</evidence>
<evidence type="ECO:0000313" key="3">
    <source>
        <dbReference type="EMBL" id="KWX18339.1"/>
    </source>
</evidence>
<dbReference type="PROSITE" id="PS51257">
    <property type="entry name" value="PROKAR_LIPOPROTEIN"/>
    <property type="match status" value="1"/>
</dbReference>
<protein>
    <recommendedName>
        <fullName evidence="2">YvbJ-like NTF2-like domain-containing protein</fullName>
    </recommendedName>
</protein>
<dbReference type="EMBL" id="LRHK01000001">
    <property type="protein sequence ID" value="KWX18339.1"/>
    <property type="molecule type" value="Genomic_DNA"/>
</dbReference>
<feature type="chain" id="PRO_5038836155" description="YvbJ-like NTF2-like domain-containing protein" evidence="1">
    <location>
        <begin position="24"/>
        <end position="257"/>
    </location>
</feature>
<reference evidence="3 4" key="1">
    <citation type="submission" date="2016-01" db="EMBL/GenBank/DDBJ databases">
        <title>Molecular Mechanisms for transfer of large genomic segments between Enterococcus faecium strains.</title>
        <authorList>
            <person name="Garcia-Solache M.A."/>
            <person name="Lebreton F."/>
            <person name="Mclaughlin R.E."/>
            <person name="Whiteaker J.D."/>
            <person name="Gilmore M.S."/>
            <person name="Rice L.B."/>
        </authorList>
    </citation>
    <scope>NUCLEOTIDE SEQUENCE [LARGE SCALE GENOMIC DNA]</scope>
    <source>
        <strain evidence="3 4">D344RRF x C68</strain>
    </source>
</reference>
<dbReference type="AlphaFoldDB" id="A0A132P7Q2"/>
<dbReference type="InterPro" id="IPR056902">
    <property type="entry name" value="NTF2_YvbJ"/>
</dbReference>
<sequence length="257" mass="29239">MKKFAIILTCALLIGTISGCTTSDTSSTSTETSTTSSEKNYPIHFFPVPDGFEAYYHDKKLDVPLSETESTEKILSIEIERNQDDIKLKAALPLLNSTQIDRHENIKANIEKGALAQLYTEKVEQFFEAGSNKDFSKISDYSDNFFNETQDEITNSTFMAEDMYNMTLKKIKAYDRPLNLTLNNGSLSFVLAGYVDYEYTADYLETPLQHDNNDINFRFIYNSKSKTWLVDQLSTINTGFHELPKPDNETALVIKTF</sequence>
<dbReference type="RefSeq" id="WP_002317973.1">
    <property type="nucleotide sequence ID" value="NZ_CP019988.1"/>
</dbReference>
<name>A0A132P7Q2_ENTFC</name>
<feature type="signal peptide" evidence="1">
    <location>
        <begin position="1"/>
        <end position="23"/>
    </location>
</feature>
<dbReference type="Proteomes" id="UP000070452">
    <property type="component" value="Unassembled WGS sequence"/>
</dbReference>
<keyword evidence="1" id="KW-0732">Signal</keyword>